<evidence type="ECO:0000313" key="6">
    <source>
        <dbReference type="Proteomes" id="UP000620064"/>
    </source>
</evidence>
<comment type="caution">
    <text evidence="5">The sequence shown here is derived from an EMBL/GenBank/DDBJ whole genome shotgun (WGS) entry which is preliminary data.</text>
</comment>
<dbReference type="SUPFAM" id="SSF48239">
    <property type="entry name" value="Terpenoid cyclases/Protein prenyltransferases"/>
    <property type="match status" value="1"/>
</dbReference>
<keyword evidence="3" id="KW-0472">Membrane</keyword>
<evidence type="ECO:0000256" key="3">
    <source>
        <dbReference type="PROSITE-ProRule" id="PRU01360"/>
    </source>
</evidence>
<keyword evidence="3" id="KW-0998">Cell outer membrane</keyword>
<dbReference type="InterPro" id="IPR050473">
    <property type="entry name" value="A2M/Complement_sys"/>
</dbReference>
<keyword evidence="2" id="KW-0882">Thioester bond</keyword>
<dbReference type="Pfam" id="PF07678">
    <property type="entry name" value="TED_complement"/>
    <property type="match status" value="1"/>
</dbReference>
<name>A0ABQ2NG36_9FLAO</name>
<evidence type="ECO:0000256" key="1">
    <source>
        <dbReference type="ARBA" id="ARBA00022729"/>
    </source>
</evidence>
<dbReference type="InterPro" id="IPR008930">
    <property type="entry name" value="Terpenoid_cyclase/PrenylTrfase"/>
</dbReference>
<dbReference type="PROSITE" id="PS52016">
    <property type="entry name" value="TONB_DEPENDENT_REC_3"/>
    <property type="match status" value="1"/>
</dbReference>
<dbReference type="Gene3D" id="1.50.10.20">
    <property type="match status" value="1"/>
</dbReference>
<dbReference type="InterPro" id="IPR036595">
    <property type="entry name" value="A-macroglobulin_rcpt-bd_sf"/>
</dbReference>
<dbReference type="Pfam" id="PF07677">
    <property type="entry name" value="A2M_recep"/>
    <property type="match status" value="1"/>
</dbReference>
<reference evidence="6" key="1">
    <citation type="journal article" date="2019" name="Int. J. Syst. Evol. Microbiol.">
        <title>The Global Catalogue of Microorganisms (GCM) 10K type strain sequencing project: providing services to taxonomists for standard genome sequencing and annotation.</title>
        <authorList>
            <consortium name="The Broad Institute Genomics Platform"/>
            <consortium name="The Broad Institute Genome Sequencing Center for Infectious Disease"/>
            <person name="Wu L."/>
            <person name="Ma J."/>
        </authorList>
    </citation>
    <scope>NUCLEOTIDE SEQUENCE [LARGE SCALE GENOMIC DNA]</scope>
    <source>
        <strain evidence="6">CGMCC 1.7656</strain>
    </source>
</reference>
<evidence type="ECO:0000259" key="4">
    <source>
        <dbReference type="SMART" id="SM01360"/>
    </source>
</evidence>
<dbReference type="Gene3D" id="2.170.130.10">
    <property type="entry name" value="TonB-dependent receptor, plug domain"/>
    <property type="match status" value="1"/>
</dbReference>
<proteinExistence type="inferred from homology"/>
<keyword evidence="6" id="KW-1185">Reference proteome</keyword>
<dbReference type="Proteomes" id="UP000620064">
    <property type="component" value="Unassembled WGS sequence"/>
</dbReference>
<dbReference type="SUPFAM" id="SSF56935">
    <property type="entry name" value="Porins"/>
    <property type="match status" value="1"/>
</dbReference>
<comment type="similarity">
    <text evidence="3">Belongs to the TonB-dependent receptor family.</text>
</comment>
<evidence type="ECO:0000313" key="5">
    <source>
        <dbReference type="EMBL" id="GGP01624.1"/>
    </source>
</evidence>
<dbReference type="Gene3D" id="2.60.40.1930">
    <property type="match status" value="1"/>
</dbReference>
<feature type="domain" description="Alpha-2-macroglobulin" evidence="4">
    <location>
        <begin position="878"/>
        <end position="968"/>
    </location>
</feature>
<dbReference type="Pfam" id="PF07715">
    <property type="entry name" value="Plug"/>
    <property type="match status" value="1"/>
</dbReference>
<dbReference type="InterPro" id="IPR012910">
    <property type="entry name" value="Plug_dom"/>
</dbReference>
<dbReference type="InterPro" id="IPR023997">
    <property type="entry name" value="TonB-dep_OMP_SusC/RagA_CS"/>
</dbReference>
<dbReference type="InterPro" id="IPR037066">
    <property type="entry name" value="Plug_dom_sf"/>
</dbReference>
<dbReference type="NCBIfam" id="TIGR04057">
    <property type="entry name" value="SusC_RagA_signa"/>
    <property type="match status" value="1"/>
</dbReference>
<dbReference type="RefSeq" id="WP_188616285.1">
    <property type="nucleotide sequence ID" value="NZ_BMLV01000001.1"/>
</dbReference>
<keyword evidence="3" id="KW-1134">Transmembrane beta strand</keyword>
<keyword evidence="3" id="KW-0812">Transmembrane</keyword>
<dbReference type="SMART" id="SM01360">
    <property type="entry name" value="A2M"/>
    <property type="match status" value="1"/>
</dbReference>
<dbReference type="InterPro" id="IPR039426">
    <property type="entry name" value="TonB-dep_rcpt-like"/>
</dbReference>
<dbReference type="InterPro" id="IPR009048">
    <property type="entry name" value="A-macroglobulin_rcpt-bd"/>
</dbReference>
<comment type="subcellular location">
    <subcellularLocation>
        <location evidence="3">Cell outer membrane</location>
        <topology evidence="3">Multi-pass membrane protein</topology>
    </subcellularLocation>
</comment>
<sequence length="1539" mass="176770">MKTLQYIFLFLFAFQCSFAQKSYKNYYSEYESIPNYLKSNEEAELFYQLFAKKVKSDYKKEKVYAQTNHVFFKPGEELFYKILVVNAENNSPSFLSKIVTVEMIDPSGTVVNKRKLQVLNGYAKGNFYFPADVKGGIYKLRVYTNYMQNEIGKNYFEKELTVQKTSSPRILMKLDFPKKGLSAGQEVLADFSLKNLNNEVIPFYQFSYEVYIAGKEVLKNEVSTNKEGKIQLKFNLPKDLETTDVLLNIRVNYDGFKESISRNVPVTLNKVDLFFFPESGSLANDISTKIAFKALNEFGQPVDIKGEILDENQQKISEFEAYKFGMGKFNFTPKNGKKYFVKILQPNISKLYELPSAKDNTVVLNTEKFNGKIILKIQSNEIQNLKLIGNFRNKEVFSKEFSLRQKEEIQLDEKKFSSGICRFTVYNTENIPLCERVIYLNKSREMQVKITPNKNTFIPREKVELNIETLDENGKPIAANLGLSVIDDKLWTYADDKQNTIFSWLQMDSEIAGKIEEPSFYFKKDEPKADEALDLVMLTNAYRYFELLPEIKENKLMKFEYEKSNSVYGKVIDENGKDIDAEVFLMDYSAEPKVLKQSTKKARFYFTNFPSGRDYQLISKPKNKKQKISIKVLAFHLDGEIMVTESELKSSQKEGKEFEKIEENFKERALEKIQNKTENQVQVESKRYYSGKSDSTKIKNIEQVVVVGYGMAKKEALTSSVVSVSRNEINANIVQSLSGRVAGLEITQNSGIPGSAANIRIRGAASLNGNQPLFVIDGVIVDKIDTNINTNDIKNISVLKDAAATSIYGSRAANGVIIINTNDGMPYNAKHINFSKDHFAYFNISSGYLKNSDSYERVFTYPVYQDTKTLFRDDFRETIYWNPVIQTDENGKAKVEFYNSDANTTFRMITEGASYNGLLGRAEKTYAVKSNLQIDAKIPQYITMADQPEIPLVIKNNTDKIKRINLNYFLPKNIGLLKKDSLVILNPMENRRLLLPLLANRSTNSSLQISAITDDERETQVLPLKVEPKGFRHFIDFSVNKDTVYQFNVLDRTIDDNTFYRLRIFRNTANRILNDLDRLLDEPHGCFEQTSSTTYPNYFVLQYLKSKGKVDEKLEQKALKNLKHGYNRLVNFETSENGFSLFGSKPANVSLTAFGLMEFNDLKNVLNVDEKMLERTKKFVLSKRNPNGTFNLSNYESYYDKKSEYYWAKQAYILYALSSIGLKDEISKQYEVILNHNKATGDAYQMALLANVAFDLGKKQDYKVLSEKLYRKFSDNKLKSEVNFMEGSGKSLSAEVLALYAISLLKSDEEQLNLTKVIDALELSDGYYSTQSKVLVLKALSEYYSKFNVNSSNAEPTVKLNGELLKEEQLITNDLLKKGQNQLEISYPKGKGLPLNFYASYFSLQPPKDENSTIFMEVNLSQKEAKIGDNVRMNIKIENKENRYLGMITAKIGIPAGLTIQPKLLKDMIEKKQIAYYEIFDNYLVLYWYKLEEKASINLNLDLKAEFSGRYIGKANKVYEYYKPENYHWKDGVEVKIND</sequence>
<dbReference type="InterPro" id="IPR001599">
    <property type="entry name" value="Macroglobln_a2"/>
</dbReference>
<dbReference type="InterPro" id="IPR011626">
    <property type="entry name" value="Alpha-macroglobulin_TED"/>
</dbReference>
<dbReference type="PANTHER" id="PTHR11412">
    <property type="entry name" value="MACROGLOBULIN / COMPLEMENT"/>
    <property type="match status" value="1"/>
</dbReference>
<dbReference type="Pfam" id="PF00207">
    <property type="entry name" value="A2M"/>
    <property type="match status" value="1"/>
</dbReference>
<dbReference type="CDD" id="cd02891">
    <property type="entry name" value="A2M_like"/>
    <property type="match status" value="1"/>
</dbReference>
<dbReference type="InterPro" id="IPR047565">
    <property type="entry name" value="Alpha-macroglob_thiol-ester_cl"/>
</dbReference>
<evidence type="ECO:0000256" key="2">
    <source>
        <dbReference type="ARBA" id="ARBA00022966"/>
    </source>
</evidence>
<dbReference type="EMBL" id="BMLV01000001">
    <property type="protein sequence ID" value="GGP01624.1"/>
    <property type="molecule type" value="Genomic_DNA"/>
</dbReference>
<gene>
    <name evidence="5" type="ORF">GCM10010992_02750</name>
</gene>
<organism evidence="5 6">
    <name type="scientific">Cloacibacterium rupense</name>
    <dbReference type="NCBI Taxonomy" id="517423"/>
    <lineage>
        <taxon>Bacteria</taxon>
        <taxon>Pseudomonadati</taxon>
        <taxon>Bacteroidota</taxon>
        <taxon>Flavobacteriia</taxon>
        <taxon>Flavobacteriales</taxon>
        <taxon>Weeksellaceae</taxon>
    </lineage>
</organism>
<protein>
    <recommendedName>
        <fullName evidence="4">Alpha-2-macroglobulin domain-containing protein</fullName>
    </recommendedName>
</protein>
<dbReference type="SMART" id="SM01419">
    <property type="entry name" value="Thiol-ester_cl"/>
    <property type="match status" value="1"/>
</dbReference>
<dbReference type="SUPFAM" id="SSF49410">
    <property type="entry name" value="Alpha-macroglobulin receptor domain"/>
    <property type="match status" value="1"/>
</dbReference>
<dbReference type="Gene3D" id="2.60.40.690">
    <property type="entry name" value="Alpha-macroglobulin, receptor-binding domain"/>
    <property type="match status" value="1"/>
</dbReference>
<keyword evidence="3" id="KW-0813">Transport</keyword>
<keyword evidence="1" id="KW-0732">Signal</keyword>
<accession>A0ABQ2NG36</accession>
<dbReference type="PANTHER" id="PTHR11412:SF136">
    <property type="entry name" value="CD109 ANTIGEN"/>
    <property type="match status" value="1"/>
</dbReference>